<proteinExistence type="predicted"/>
<sequence>MRCMNISPVIRLRADSVVEGSPVWVRFKKLRPGEVRVWYKPVHVYGVTLRVLACKNLPGQTLSLAYQGHAEPALKRYALRWTAENMHQALKSRCFFLESTHLTQPARISTLLAVVALAFVWCWLVAMSEAA</sequence>
<evidence type="ECO:0000259" key="2">
    <source>
        <dbReference type="Pfam" id="PF01609"/>
    </source>
</evidence>
<dbReference type="Pfam" id="PF01609">
    <property type="entry name" value="DDE_Tnp_1"/>
    <property type="match status" value="1"/>
</dbReference>
<keyword evidence="1" id="KW-0812">Transmembrane</keyword>
<dbReference type="EMBL" id="BMPP01000006">
    <property type="protein sequence ID" value="GGK25275.1"/>
    <property type="molecule type" value="Genomic_DNA"/>
</dbReference>
<keyword evidence="4" id="KW-1185">Reference proteome</keyword>
<keyword evidence="1" id="KW-1133">Transmembrane helix</keyword>
<dbReference type="InterPro" id="IPR012337">
    <property type="entry name" value="RNaseH-like_sf"/>
</dbReference>
<name>A0ABQ2EXA2_9DEIO</name>
<comment type="caution">
    <text evidence="3">The sequence shown here is derived from an EMBL/GenBank/DDBJ whole genome shotgun (WGS) entry which is preliminary data.</text>
</comment>
<feature type="domain" description="Transposase IS4-like" evidence="2">
    <location>
        <begin position="2"/>
        <end position="120"/>
    </location>
</feature>
<reference evidence="4" key="1">
    <citation type="journal article" date="2019" name="Int. J. Syst. Evol. Microbiol.">
        <title>The Global Catalogue of Microorganisms (GCM) 10K type strain sequencing project: providing services to taxonomists for standard genome sequencing and annotation.</title>
        <authorList>
            <consortium name="The Broad Institute Genomics Platform"/>
            <consortium name="The Broad Institute Genome Sequencing Center for Infectious Disease"/>
            <person name="Wu L."/>
            <person name="Ma J."/>
        </authorList>
    </citation>
    <scope>NUCLEOTIDE SEQUENCE [LARGE SCALE GENOMIC DNA]</scope>
    <source>
        <strain evidence="4">JCM 30331</strain>
    </source>
</reference>
<gene>
    <name evidence="3" type="ORF">GCM10008955_18690</name>
</gene>
<dbReference type="Proteomes" id="UP000647587">
    <property type="component" value="Unassembled WGS sequence"/>
</dbReference>
<evidence type="ECO:0000313" key="3">
    <source>
        <dbReference type="EMBL" id="GGK25275.1"/>
    </source>
</evidence>
<protein>
    <recommendedName>
        <fullName evidence="2">Transposase IS4-like domain-containing protein</fullName>
    </recommendedName>
</protein>
<organism evidence="3 4">
    <name type="scientific">Deinococcus malanensis</name>
    <dbReference type="NCBI Taxonomy" id="1706855"/>
    <lineage>
        <taxon>Bacteria</taxon>
        <taxon>Thermotogati</taxon>
        <taxon>Deinococcota</taxon>
        <taxon>Deinococci</taxon>
        <taxon>Deinococcales</taxon>
        <taxon>Deinococcaceae</taxon>
        <taxon>Deinococcus</taxon>
    </lineage>
</organism>
<evidence type="ECO:0000313" key="4">
    <source>
        <dbReference type="Proteomes" id="UP000647587"/>
    </source>
</evidence>
<dbReference type="InterPro" id="IPR002559">
    <property type="entry name" value="Transposase_11"/>
</dbReference>
<feature type="transmembrane region" description="Helical" evidence="1">
    <location>
        <begin position="108"/>
        <end position="126"/>
    </location>
</feature>
<evidence type="ECO:0000256" key="1">
    <source>
        <dbReference type="SAM" id="Phobius"/>
    </source>
</evidence>
<keyword evidence="1" id="KW-0472">Membrane</keyword>
<accession>A0ABQ2EXA2</accession>
<dbReference type="SUPFAM" id="SSF53098">
    <property type="entry name" value="Ribonuclease H-like"/>
    <property type="match status" value="1"/>
</dbReference>